<dbReference type="Proteomes" id="UP000241639">
    <property type="component" value="Unassembled WGS sequence"/>
</dbReference>
<comment type="caution">
    <text evidence="2">The sequence shown here is derived from an EMBL/GenBank/DDBJ whole genome shotgun (WGS) entry which is preliminary data.</text>
</comment>
<dbReference type="EMBL" id="PZZP01000001">
    <property type="protein sequence ID" value="PTM59657.1"/>
    <property type="molecule type" value="Genomic_DNA"/>
</dbReference>
<evidence type="ECO:0000313" key="3">
    <source>
        <dbReference type="Proteomes" id="UP000241639"/>
    </source>
</evidence>
<feature type="transmembrane region" description="Helical" evidence="1">
    <location>
        <begin position="191"/>
        <end position="212"/>
    </location>
</feature>
<dbReference type="PANTHER" id="PTHR40078:SF1">
    <property type="entry name" value="INTEGRAL MEMBRANE PROTEIN"/>
    <property type="match status" value="1"/>
</dbReference>
<accession>A0A2T4ZCP1</accession>
<protein>
    <recommendedName>
        <fullName evidence="4">Membrane protein YczE</fullName>
    </recommendedName>
</protein>
<keyword evidence="1" id="KW-0472">Membrane</keyword>
<name>A0A2T4ZCP1_9BACL</name>
<feature type="transmembrane region" description="Helical" evidence="1">
    <location>
        <begin position="123"/>
        <end position="144"/>
    </location>
</feature>
<feature type="transmembrane region" description="Helical" evidence="1">
    <location>
        <begin position="96"/>
        <end position="117"/>
    </location>
</feature>
<evidence type="ECO:0000313" key="2">
    <source>
        <dbReference type="EMBL" id="PTM59657.1"/>
    </source>
</evidence>
<feature type="transmembrane region" description="Helical" evidence="1">
    <location>
        <begin position="57"/>
        <end position="84"/>
    </location>
</feature>
<keyword evidence="1" id="KW-1133">Transmembrane helix</keyword>
<keyword evidence="3" id="KW-1185">Reference proteome</keyword>
<sequence length="230" mass="26079">MKTVDGWNRKAWMMLKEIHWYAFSIRWGSFLIGLWMMSLGIAMMIRANLGVAPWDVLHIGLSMVTPLTIGTWVQLVGFFFIALAAILDKKWPGPGALLNMLLIGFFVDLFLAMPWFVTPEQLWARWILMIVAIIIMGFGCGLYIAPQLGAGPRDGVVLALSRRYGWSVGRVRLGMEVTVMGLGWLLGGPVFVGTLLFSVMIGPMMQFWIQFWEKMIEQWLKRGVQIEGIH</sequence>
<feature type="transmembrane region" description="Helical" evidence="1">
    <location>
        <begin position="20"/>
        <end position="45"/>
    </location>
</feature>
<organism evidence="2 3">
    <name type="scientific">Desmospora activa DSM 45169</name>
    <dbReference type="NCBI Taxonomy" id="1121389"/>
    <lineage>
        <taxon>Bacteria</taxon>
        <taxon>Bacillati</taxon>
        <taxon>Bacillota</taxon>
        <taxon>Bacilli</taxon>
        <taxon>Bacillales</taxon>
        <taxon>Thermoactinomycetaceae</taxon>
        <taxon>Desmospora</taxon>
    </lineage>
</organism>
<gene>
    <name evidence="2" type="ORF">C8J48_2286</name>
</gene>
<reference evidence="2 3" key="1">
    <citation type="submission" date="2018-04" db="EMBL/GenBank/DDBJ databases">
        <title>Genomic Encyclopedia of Archaeal and Bacterial Type Strains, Phase II (KMG-II): from individual species to whole genera.</title>
        <authorList>
            <person name="Goeker M."/>
        </authorList>
    </citation>
    <scope>NUCLEOTIDE SEQUENCE [LARGE SCALE GENOMIC DNA]</scope>
    <source>
        <strain evidence="2 3">DSM 45169</strain>
    </source>
</reference>
<dbReference type="AlphaFoldDB" id="A0A2T4ZCP1"/>
<dbReference type="Pfam" id="PF19700">
    <property type="entry name" value="DUF6198"/>
    <property type="match status" value="1"/>
</dbReference>
<dbReference type="InterPro" id="IPR038750">
    <property type="entry name" value="YczE/YyaS-like"/>
</dbReference>
<evidence type="ECO:0008006" key="4">
    <source>
        <dbReference type="Google" id="ProtNLM"/>
    </source>
</evidence>
<evidence type="ECO:0000256" key="1">
    <source>
        <dbReference type="SAM" id="Phobius"/>
    </source>
</evidence>
<dbReference type="PANTHER" id="PTHR40078">
    <property type="entry name" value="INTEGRAL MEMBRANE PROTEIN-RELATED"/>
    <property type="match status" value="1"/>
</dbReference>
<proteinExistence type="predicted"/>
<keyword evidence="1" id="KW-0812">Transmembrane</keyword>